<proteinExistence type="predicted"/>
<feature type="domain" description="Carrier" evidence="5">
    <location>
        <begin position="2242"/>
        <end position="2316"/>
    </location>
</feature>
<dbReference type="InterPro" id="IPR009081">
    <property type="entry name" value="PP-bd_ACP"/>
</dbReference>
<dbReference type="GO" id="GO:0016297">
    <property type="term" value="F:fatty acyl-[ACP] hydrolase activity"/>
    <property type="evidence" value="ECO:0007669"/>
    <property type="project" value="UniProtKB-EC"/>
</dbReference>
<dbReference type="GO" id="GO:0043041">
    <property type="term" value="P:amino acid activation for nonribosomal peptide biosynthetic process"/>
    <property type="evidence" value="ECO:0007669"/>
    <property type="project" value="TreeGrafter"/>
</dbReference>
<organism evidence="6 7">
    <name type="scientific">Cylicocyclus nassatus</name>
    <name type="common">Nematode worm</name>
    <dbReference type="NCBI Taxonomy" id="53992"/>
    <lineage>
        <taxon>Eukaryota</taxon>
        <taxon>Metazoa</taxon>
        <taxon>Ecdysozoa</taxon>
        <taxon>Nematoda</taxon>
        <taxon>Chromadorea</taxon>
        <taxon>Rhabditida</taxon>
        <taxon>Rhabditina</taxon>
        <taxon>Rhabditomorpha</taxon>
        <taxon>Strongyloidea</taxon>
        <taxon>Strongylidae</taxon>
        <taxon>Cylicocyclus</taxon>
    </lineage>
</organism>
<dbReference type="EC" id="3.1.2.14" evidence="1"/>
<dbReference type="InterPro" id="IPR006162">
    <property type="entry name" value="Ppantetheine_attach_site"/>
</dbReference>
<dbReference type="Gene3D" id="3.30.300.30">
    <property type="match status" value="3"/>
</dbReference>
<dbReference type="PROSITE" id="PS50075">
    <property type="entry name" value="CARRIER"/>
    <property type="match status" value="3"/>
</dbReference>
<dbReference type="Gene3D" id="3.30.559.10">
    <property type="entry name" value="Chloramphenicol acetyltransferase-like domain"/>
    <property type="match status" value="3"/>
</dbReference>
<name>A0AA36M9K5_CYLNA</name>
<feature type="transmembrane region" description="Helical" evidence="4">
    <location>
        <begin position="4162"/>
        <end position="4188"/>
    </location>
</feature>
<keyword evidence="2" id="KW-0596">Phosphopantetheine</keyword>
<keyword evidence="4" id="KW-0812">Transmembrane</keyword>
<evidence type="ECO:0000259" key="5">
    <source>
        <dbReference type="PROSITE" id="PS50075"/>
    </source>
</evidence>
<dbReference type="InterPro" id="IPR023213">
    <property type="entry name" value="CAT-like_dom_sf"/>
</dbReference>
<dbReference type="InterPro" id="IPR025110">
    <property type="entry name" value="AMP-bd_C"/>
</dbReference>
<feature type="transmembrane region" description="Helical" evidence="4">
    <location>
        <begin position="4226"/>
        <end position="4252"/>
    </location>
</feature>
<dbReference type="PANTHER" id="PTHR45527">
    <property type="entry name" value="NONRIBOSOMAL PEPTIDE SYNTHETASE"/>
    <property type="match status" value="1"/>
</dbReference>
<evidence type="ECO:0000256" key="1">
    <source>
        <dbReference type="ARBA" id="ARBA00012480"/>
    </source>
</evidence>
<keyword evidence="4" id="KW-1133">Transmembrane helix</keyword>
<dbReference type="InterPro" id="IPR019422">
    <property type="entry name" value="7TM_GPCR_serpentine_rcpt_Srh"/>
</dbReference>
<dbReference type="GO" id="GO:0044550">
    <property type="term" value="P:secondary metabolite biosynthetic process"/>
    <property type="evidence" value="ECO:0007669"/>
    <property type="project" value="TreeGrafter"/>
</dbReference>
<dbReference type="SUPFAM" id="SSF56801">
    <property type="entry name" value="Acetyl-CoA synthetase-like"/>
    <property type="match status" value="3"/>
</dbReference>
<keyword evidence="4" id="KW-0472">Membrane</keyword>
<dbReference type="PROSITE" id="PS00012">
    <property type="entry name" value="PHOSPHOPANTETHEINE"/>
    <property type="match status" value="2"/>
</dbReference>
<dbReference type="InterPro" id="IPR020845">
    <property type="entry name" value="AMP-binding_CS"/>
</dbReference>
<dbReference type="Pfam" id="PF10318">
    <property type="entry name" value="7TM_GPCR_Srh"/>
    <property type="match status" value="1"/>
</dbReference>
<dbReference type="SUPFAM" id="SSF53474">
    <property type="entry name" value="alpha/beta-Hydrolases"/>
    <property type="match status" value="1"/>
</dbReference>
<dbReference type="PROSITE" id="PS00455">
    <property type="entry name" value="AMP_BINDING"/>
    <property type="match status" value="3"/>
</dbReference>
<dbReference type="SUPFAM" id="SSF47336">
    <property type="entry name" value="ACP-like"/>
    <property type="match status" value="5"/>
</dbReference>
<dbReference type="Pfam" id="PF00550">
    <property type="entry name" value="PP-binding"/>
    <property type="match status" value="5"/>
</dbReference>
<dbReference type="InterPro" id="IPR042099">
    <property type="entry name" value="ANL_N_sf"/>
</dbReference>
<dbReference type="InterPro" id="IPR036736">
    <property type="entry name" value="ACP-like_sf"/>
</dbReference>
<evidence type="ECO:0000313" key="6">
    <source>
        <dbReference type="EMBL" id="CAJ0604564.1"/>
    </source>
</evidence>
<gene>
    <name evidence="6" type="ORF">CYNAS_LOCUS16547</name>
</gene>
<dbReference type="Pfam" id="PF00668">
    <property type="entry name" value="Condensation"/>
    <property type="match status" value="4"/>
</dbReference>
<accession>A0AA36M9K5</accession>
<comment type="caution">
    <text evidence="6">The sequence shown here is derived from an EMBL/GenBank/DDBJ whole genome shotgun (WGS) entry which is preliminary data.</text>
</comment>
<dbReference type="Proteomes" id="UP001176961">
    <property type="component" value="Unassembled WGS sequence"/>
</dbReference>
<dbReference type="EMBL" id="CATQJL010000305">
    <property type="protein sequence ID" value="CAJ0604564.1"/>
    <property type="molecule type" value="Genomic_DNA"/>
</dbReference>
<sequence length="4365" mass="495545">MHPRNKDFLEHVLPDFLKMTIDLYGEHSLFVQLDSIKIQKGTVDVAIEEMEKGLYDRYDVVICNLTQAARDGGREQRKQTLSSFMNNATFSTMAVQCSYTVTEKFSAPYCDDDIIKPAALERICSILKLSQDDVTLFAIGDSRRVLRVLRAEETITTYNEITLVFIELLSLLTDLERPIASIEQILYPIEIFGKFRIVVDKDEDATTLKMYSQFGSLCAKISRVRVTDEKEVVAEPLNEVTVQSDSPTITCMEKIGTDCSNIDKHETFTSMGLDSLKTAELEMALQAAYPDYPLPTAVLLNYPTVDKMDAYLYSCADNLKSNKDATAYSGCLPLSPQQRRFVFLGELEPESNAQFNEPLIFRMELKHFDRKNFVAALNEIVMRHTTLRTTYRADCQIISSGTESYLACGDTNNPEEFVNFPIDIKTKSLHFALCYSANYVTVCIVIHHVAIDGYSIGIIAKEMEAIYSGARLLTPVSQYRDYAKKVSTLSFGEELSKWKEKLNDKNFELLPVDKPRTAKQTNVGKSYTKEVPHFLRCVLQNLRKETNCTDFCILVSIYKFLIYKTTGIADFPIGFPLSKRDKEFHKTVGCFVDTVPLLERVDSSNSIKEYFENFSAAIAEAKVNDVPFDVLVSELNLERDDNVKPLFQVMLVMDKVQLPTEESGIKFVELPTRFAKYEQIWYFRSDADSLSIKVEYNCELFFKDTITDLVDRFLFVLQQFGRVSLSQRLSEISLIKKSELATIYRMKAAHVCDIPSVPVPGMMKKNLLTKSTLRFSEQSMSYAELDERSSQFSRLITNKYCRHYGEIPSRDRCGAIFMERSLDLLVAVFAVWKSGLQVVPFSLDWPVRRAMETLEKFGTPILITIGFEDLARAAVVSFYPVVQKLGYPKSQVIARNLIDVSDLAYITCTSGTTGTPKLVCTEFSGHCNLVIGYTKTFQLNHSSCIYQVVNYGFDIFFADLSKTFANGASMVLANQLIPKMEEMRDVTNAYIMPAYLSSLHNSDVEKLTSLETVQFGGEAIQDKALRNLLETDIRFYQEHGVTEQTVYTTGNRMKMGTPISEIGKPYSNLYLLTRDSDGQLLPEKYQAVYYVSGLGITRGYHDMPTLNSAMISYGMFGKEFRTGDITKYQQGRLHFVGRADLQVKIRGRIVDLLEIRNHVTSHALVDSCIVIVSDINGAKELVAYIIAKDSTVSANELENYLSKRLPSYCVPKHFVFLEKFPLNQNGKVDKRRLPKVDLQTTAAEPRTAQGDLESMVVKTFKKYTGREFMANQCFFDYGGDSVKAMLVVQELERKGHHLKLKSFFALRTAERIAAALQQLPSKLKTSEKSADCVSFDLPLSPQQKRLWFLARMLPERDSYIIRLLVDINGNLEVKKFTIAFHSVIMVNSAARTVIMYDNEEPILSKRSGTECFHDLSQVQIADPKIDSNSLITAKLRENGQGFEFDIRIHHIISDGRSLAVFGEELVQAYNYGKLKKSEEAHEIAQQRESLDFWKEYLKEYEPYPSGKIGNSGAIEGEAGYIMADLNFIKKLHVEEFCSKYQCTLYHLLVIAYVQTLRSIYNRDDIIIGTTVANRTPENMTTVGLFVNTIPLRFNKEFTKLEQQISYTSEQILSAMEHHTTPLTEIIEEVVKERDVANTPLFQHVITFESTSIEELPKMEGLVTKCITPRTFYTQFDQSWIFHPGEELGLTVQYDKSRYSEQHVKELVDLFKRTLKNFLADKKLQSNGPLMLFSSNDTPRNKTLGLAFVKQCAMTPRLLCLESKQKVCYKEVFDKAQSLAPTMQFSILQYYGVTVTSDDIVCILMQESVELHTAIESAHLLGCAYLCLSPDTPMERLKFIVEDCHPTVFLTEMDLSPLNVNFLNVKEVLPMRTKPLPYLPRSTSDSLAYLIYTSGSTGLPKGVCINHQSVMNMLEHATRNYQFRPGARTLQFTKSSFDASISNTFGTLLNGGVLSITDEEADVVQDLSKRQPIAVLHMTPIVMSMFDDWDLQKLKDVEKWSFGGETLSPHTLDPMLKKGKRMIQLYGPTEATCYQTLLNMKVGHESTCVGPVISNLTYGLCSFKNQSLLRQKVGQFFCSGENLARGYVGKGTGGFVPNPYQTLSNRVMGKNSRIYLTGDEMLYDKAGYLHFLGRKDDQVKVKGHRVQLAELESLANKFEGIENAVTILQKDKVNNNHIVLYFIGQKAKQKELESWLSQKLPKFMIPSMIVRLDELPLTNNGKIDRKLLSKRSDINKNENLPKEPRNDIESKVLESYRTVLKQKDLDLNSDFFRCGGHSLLVVRLIDELKKQGINVQLVDVFMFSRIRELAEHIISLNRKINNEKDKPKIRLYPEEKPTPPQTTLLRSFRSRQLRSLYDISLKLTLKVKLERKTLIQIVNKLSMAHPSLRTRFEKISGTFKLHILSGTECYQKISFGQGEFLNPLEKPPFLVICDKKQIVIKINHIVTDGHSMRIVVGSIERLLNHEEVKPDLGLRLHSWLFTQFDEQKAENVAFWKAKLRNFVYNQLPTSRPRQVAVSSSSAGFLDFCVPKLWDTVNSWVCTYNCTPFVALLVLLSRVFQSLSYDPSIPLPVGFPVNLRTQELYNSVGYGIGTVMVAQDTRGKLSEVIKNAMIQVAEAIAHAFLTYDEFLELSPSGKLFAVMLMLDNYSVYEGEIFTVEPEEVEVTKFEITVYMTQDDDKIRIEYNKNLFSEDFIQKCAQIINVLLDNWNCDFSSPVCRTFASNGYIYDINDVRKMLDPLKLPEVNITTSADDQLQLTCSSDRLCAEEIKRTLQNLPAPLRPKKIIVEPTRSFCCPLSKQQLQMYYLSLPDPLTYLLPFCKKFPKTMSLRNLHRALLNAIQRHEMLRTIFFEVEGEPKQMVVSMTEAYVQLSVEFSVDIGKSIAQFANLPMQLQKRPLLEAVMFNTEDSFVAVLRLQHIISDAWSTSILEKELEKDLTILETEDVPKPLRQSYTYKDYCKEEGAKAKIDEVYLKKLATAQAIEISPSGSKKINVYSFDFPAKIASHWKREQRTSLFIISLRLLAETVMEQFNLHKVNIGCPTANRTTKTKSIVGYFLNNIVFHMESQQNGENSFNVLQKQANEIMKQNIPFMDLKAQFQKVNSLLSPIFQVYFNCRYDLEYDSNDSDELLELLPIKSEFPIEVDLDKRSSSFRVTFRIQDGVSGDVGKQLMDRFRRKILLGKRAEDQIVLENRPKSGILEKVLRLAQETLRTSLLQPNDNFFTTGGNSLQIIAFAEKLEEELKIEVDIADIYEATSFSELAERLGTVSGSGFANSLGKIESHQFDAISPVIQEKLHKNPKQESSHKRCDLPSLSLGLLLEKFCRSYESKTAFVEPDNITRNYKDIMSTVWAQALSIRNSYIKINGTTLLPDTVIPVIGRRSSSTILSCLSVILAGGAYLPIDVNSPPERVRTLFEESRASCYISFDVPDVNSLPLELGLISKYPKKANLISINYTNDLSYVIFTSGTTGTPKGVCIKHSAVANMMMAATQDFRIHTDDTVYQFTNFVYDNSVLEIFMTLSNGARLLVETSHFHPRKFTVMIGKYSITHCLLFPGLVSTFRNEHFVKLAELRYWIVGAEKLPQKLFDRAIQYGINVIQNYGPTETTAYALTKHMRKGDNGANLGRAIQNVEVRVEMNGELLVRGAGLMRGYLNKEKSAVLGRDGSYSTGDHVRLLTNGDVIFIGRKDNQVKISGHRVELGEIEAAIYRIPQVKQCKVLWHEEEQTLLAFCMAHNNEVVLAEKVLKNCSALLPKHMVPNHLIVLDEFPLTKNTKTDTEQLRQKWKQRKRKSAKVEVAESILGRSVDPGLGLFRNGATTYQAILISKALEKYGKNVEIAELLQYPLIDEYDHSLSNSHIGNLEENRSSADERLRNIWSKVLKYNEFDQNDNFFLVGGHSLLLLKLRYEINQEFHTKLGIQDLLNALVFCQMVEMLCRKESNVKIVDLICSPSNPHRTLVFIHPLYGGSVPYATLIQRIQERTHYHILTVQHPNTFGFETEDPKFFESIQSLARSYASEIQQATDTGAITLVGASFGGTMAVEISNYLDAPCDVIVIDSGSNYESLMEYSLEEHLKSLESDLSDYEIDVETRFWMQVNSWDLLQMLRAHNTTTYPTVRNFNIFSIDGSDLGWSRFLEVTAVREITGTHANMLTGQHGAKLAAKILDILNLLAAFRIALFIVYCVPIAIVLSIISPDQAEARKWVLEEYTCARSVIDTPRLHIYTPTSIRPAVLTIFLLDMGTFILAIVAICLSFSFLSSRNEMSQKTRTMQKRYLKLLCIQIAIPVATMAVPILMLIYMLGVSTSAKQDLANLAFVGMGLHGVTAPLSSIFTNDNYRKFVIQKLGFVCARRSKSNVSVTVERVVTTHTAT</sequence>
<keyword evidence="7" id="KW-1185">Reference proteome</keyword>
<dbReference type="SUPFAM" id="SSF52777">
    <property type="entry name" value="CoA-dependent acyltransferases"/>
    <property type="match status" value="8"/>
</dbReference>
<dbReference type="Gene3D" id="1.10.1200.10">
    <property type="entry name" value="ACP-like"/>
    <property type="match status" value="5"/>
</dbReference>
<evidence type="ECO:0000256" key="3">
    <source>
        <dbReference type="ARBA" id="ARBA00022553"/>
    </source>
</evidence>
<feature type="transmembrane region" description="Helical" evidence="4">
    <location>
        <begin position="4308"/>
        <end position="4328"/>
    </location>
</feature>
<dbReference type="Gene3D" id="3.40.50.12780">
    <property type="entry name" value="N-terminal domain of ligase-like"/>
    <property type="match status" value="3"/>
</dbReference>
<protein>
    <recommendedName>
        <fullName evidence="1">oleoyl-[acyl-carrier-protein] hydrolase</fullName>
        <ecNumber evidence="1">3.1.2.14</ecNumber>
    </recommendedName>
</protein>
<keyword evidence="3" id="KW-0597">Phosphoprotein</keyword>
<dbReference type="InterPro" id="IPR001242">
    <property type="entry name" value="Condensation_dom"/>
</dbReference>
<feature type="domain" description="Carrier" evidence="5">
    <location>
        <begin position="3860"/>
        <end position="3935"/>
    </location>
</feature>
<evidence type="ECO:0000256" key="4">
    <source>
        <dbReference type="SAM" id="Phobius"/>
    </source>
</evidence>
<feature type="transmembrane region" description="Helical" evidence="4">
    <location>
        <begin position="4273"/>
        <end position="4296"/>
    </location>
</feature>
<dbReference type="InterPro" id="IPR029058">
    <property type="entry name" value="AB_hydrolase_fold"/>
</dbReference>
<dbReference type="Gene3D" id="3.40.50.1820">
    <property type="entry name" value="alpha/beta hydrolase"/>
    <property type="match status" value="1"/>
</dbReference>
<evidence type="ECO:0000313" key="7">
    <source>
        <dbReference type="Proteomes" id="UP001176961"/>
    </source>
</evidence>
<dbReference type="Pfam" id="PF13193">
    <property type="entry name" value="AMP-binding_C"/>
    <property type="match status" value="3"/>
</dbReference>
<dbReference type="InterPro" id="IPR000873">
    <property type="entry name" value="AMP-dep_synth/lig_dom"/>
</dbReference>
<reference evidence="6" key="1">
    <citation type="submission" date="2023-07" db="EMBL/GenBank/DDBJ databases">
        <authorList>
            <consortium name="CYATHOMIX"/>
        </authorList>
    </citation>
    <scope>NUCLEOTIDE SEQUENCE</scope>
    <source>
        <strain evidence="6">N/A</strain>
    </source>
</reference>
<dbReference type="Pfam" id="PF00975">
    <property type="entry name" value="Thioesterase"/>
    <property type="match status" value="1"/>
</dbReference>
<feature type="domain" description="Carrier" evidence="5">
    <location>
        <begin position="3192"/>
        <end position="3267"/>
    </location>
</feature>
<dbReference type="Gene3D" id="3.30.559.30">
    <property type="entry name" value="Nonribosomal peptide synthetase, condensation domain"/>
    <property type="match status" value="4"/>
</dbReference>
<dbReference type="Pfam" id="PF00501">
    <property type="entry name" value="AMP-binding"/>
    <property type="match status" value="3"/>
</dbReference>
<dbReference type="GO" id="GO:0031177">
    <property type="term" value="F:phosphopantetheine binding"/>
    <property type="evidence" value="ECO:0007669"/>
    <property type="project" value="TreeGrafter"/>
</dbReference>
<dbReference type="GO" id="GO:0005737">
    <property type="term" value="C:cytoplasm"/>
    <property type="evidence" value="ECO:0007669"/>
    <property type="project" value="TreeGrafter"/>
</dbReference>
<dbReference type="InterPro" id="IPR045851">
    <property type="entry name" value="AMP-bd_C_sf"/>
</dbReference>
<dbReference type="InterPro" id="IPR001031">
    <property type="entry name" value="Thioesterase"/>
</dbReference>
<evidence type="ECO:0000256" key="2">
    <source>
        <dbReference type="ARBA" id="ARBA00022450"/>
    </source>
</evidence>
<dbReference type="PANTHER" id="PTHR45527:SF1">
    <property type="entry name" value="FATTY ACID SYNTHASE"/>
    <property type="match status" value="1"/>
</dbReference>
<dbReference type="NCBIfam" id="NF003417">
    <property type="entry name" value="PRK04813.1"/>
    <property type="match status" value="3"/>
</dbReference>